<evidence type="ECO:0000256" key="6">
    <source>
        <dbReference type="ARBA" id="ARBA00022475"/>
    </source>
</evidence>
<evidence type="ECO:0000256" key="2">
    <source>
        <dbReference type="ARBA" id="ARBA00004377"/>
    </source>
</evidence>
<evidence type="ECO:0000256" key="11">
    <source>
        <dbReference type="ARBA" id="ARBA00023136"/>
    </source>
</evidence>
<organism evidence="13 14">
    <name type="scientific">Comamonas avium</name>
    <dbReference type="NCBI Taxonomy" id="2762231"/>
    <lineage>
        <taxon>Bacteria</taxon>
        <taxon>Pseudomonadati</taxon>
        <taxon>Pseudomonadota</taxon>
        <taxon>Betaproteobacteria</taxon>
        <taxon>Burkholderiales</taxon>
        <taxon>Comamonadaceae</taxon>
        <taxon>Comamonas</taxon>
    </lineage>
</organism>
<dbReference type="EMBL" id="JACSQK010000006">
    <property type="protein sequence ID" value="MBD7961574.1"/>
    <property type="molecule type" value="Genomic_DNA"/>
</dbReference>
<gene>
    <name evidence="13" type="primary">ccmD</name>
    <name evidence="13" type="ORF">H9646_13945</name>
</gene>
<name>A0ABR8SEN0_9BURK</name>
<sequence length="43" mass="5083">MHTHDFYIALAYGLSAVLLVAEVISLWLRWRKVRTVQKKKDLL</sequence>
<keyword evidence="6 12" id="KW-1003">Cell membrane</keyword>
<dbReference type="NCBIfam" id="TIGR03141">
    <property type="entry name" value="cytochro_ccmD"/>
    <property type="match status" value="1"/>
</dbReference>
<evidence type="ECO:0000256" key="9">
    <source>
        <dbReference type="ARBA" id="ARBA00022748"/>
    </source>
</evidence>
<evidence type="ECO:0000256" key="12">
    <source>
        <dbReference type="RuleBase" id="RU363101"/>
    </source>
</evidence>
<comment type="function">
    <text evidence="1 12">Required for the export of heme to the periplasm for the biogenesis of c-type cytochromes.</text>
</comment>
<keyword evidence="8 12" id="KW-0812">Transmembrane</keyword>
<dbReference type="InterPro" id="IPR007078">
    <property type="entry name" value="Haem_export_protD_CcmD"/>
</dbReference>
<protein>
    <recommendedName>
        <fullName evidence="4 12">Heme exporter protein D</fullName>
    </recommendedName>
</protein>
<reference evidence="13 14" key="1">
    <citation type="submission" date="2020-08" db="EMBL/GenBank/DDBJ databases">
        <title>A Genomic Blueprint of the Chicken Gut Microbiome.</title>
        <authorList>
            <person name="Gilroy R."/>
            <person name="Ravi A."/>
            <person name="Getino M."/>
            <person name="Pursley I."/>
            <person name="Horton D.L."/>
            <person name="Alikhan N.-F."/>
            <person name="Baker D."/>
            <person name="Gharbi K."/>
            <person name="Hall N."/>
            <person name="Watson M."/>
            <person name="Adriaenssens E.M."/>
            <person name="Foster-Nyarko E."/>
            <person name="Jarju S."/>
            <person name="Secka A."/>
            <person name="Antonio M."/>
            <person name="Oren A."/>
            <person name="Chaudhuri R."/>
            <person name="La Ragione R.M."/>
            <person name="Hildebrand F."/>
            <person name="Pallen M.J."/>
        </authorList>
    </citation>
    <scope>NUCLEOTIDE SEQUENCE [LARGE SCALE GENOMIC DNA]</scope>
    <source>
        <strain evidence="13 14">Sa2CVA6</strain>
    </source>
</reference>
<evidence type="ECO:0000256" key="10">
    <source>
        <dbReference type="ARBA" id="ARBA00022989"/>
    </source>
</evidence>
<evidence type="ECO:0000313" key="13">
    <source>
        <dbReference type="EMBL" id="MBD7961574.1"/>
    </source>
</evidence>
<keyword evidence="7 12" id="KW-0997">Cell inner membrane</keyword>
<keyword evidence="5 12" id="KW-0813">Transport</keyword>
<dbReference type="Pfam" id="PF04995">
    <property type="entry name" value="CcmD"/>
    <property type="match status" value="1"/>
</dbReference>
<evidence type="ECO:0000256" key="1">
    <source>
        <dbReference type="ARBA" id="ARBA00002442"/>
    </source>
</evidence>
<evidence type="ECO:0000256" key="5">
    <source>
        <dbReference type="ARBA" id="ARBA00022448"/>
    </source>
</evidence>
<accession>A0ABR8SEN0</accession>
<evidence type="ECO:0000313" key="14">
    <source>
        <dbReference type="Proteomes" id="UP000634919"/>
    </source>
</evidence>
<evidence type="ECO:0000256" key="4">
    <source>
        <dbReference type="ARBA" id="ARBA00016461"/>
    </source>
</evidence>
<evidence type="ECO:0000256" key="3">
    <source>
        <dbReference type="ARBA" id="ARBA00008741"/>
    </source>
</evidence>
<evidence type="ECO:0000256" key="7">
    <source>
        <dbReference type="ARBA" id="ARBA00022519"/>
    </source>
</evidence>
<feature type="transmembrane region" description="Helical" evidence="12">
    <location>
        <begin position="6"/>
        <end position="30"/>
    </location>
</feature>
<keyword evidence="14" id="KW-1185">Reference proteome</keyword>
<dbReference type="RefSeq" id="WP_191723968.1">
    <property type="nucleotide sequence ID" value="NZ_JACSQK010000006.1"/>
</dbReference>
<keyword evidence="9 12" id="KW-0201">Cytochrome c-type biogenesis</keyword>
<evidence type="ECO:0000256" key="8">
    <source>
        <dbReference type="ARBA" id="ARBA00022692"/>
    </source>
</evidence>
<dbReference type="Proteomes" id="UP000634919">
    <property type="component" value="Unassembled WGS sequence"/>
</dbReference>
<comment type="subcellular location">
    <subcellularLocation>
        <location evidence="2 12">Cell inner membrane</location>
        <topology evidence="2 12">Single-pass membrane protein</topology>
    </subcellularLocation>
</comment>
<comment type="caution">
    <text evidence="13">The sequence shown here is derived from an EMBL/GenBank/DDBJ whole genome shotgun (WGS) entry which is preliminary data.</text>
</comment>
<comment type="similarity">
    <text evidence="3 12">Belongs to the CcmD/CycX/HelD family.</text>
</comment>
<keyword evidence="11 12" id="KW-0472">Membrane</keyword>
<keyword evidence="10 12" id="KW-1133">Transmembrane helix</keyword>
<proteinExistence type="inferred from homology"/>